<evidence type="ECO:0000313" key="3">
    <source>
        <dbReference type="Proteomes" id="UP000010552"/>
    </source>
</evidence>
<dbReference type="Proteomes" id="UP000010552">
    <property type="component" value="Unassembled WGS sequence"/>
</dbReference>
<gene>
    <name evidence="2" type="ORF">PAL_GLEAN10023714</name>
</gene>
<evidence type="ECO:0000256" key="1">
    <source>
        <dbReference type="SAM" id="MobiDB-lite"/>
    </source>
</evidence>
<sequence>MVAGTRSPGSGERRQLGATGQAGPASGQAQVACQLPEPHLDNAGALGPLAGAGTAEDEDDQRLHEAVRVENMRPVGKQREAKAQDLQQLAAAAAQHTPRLCRTMRELTATRPAEARGGAARRGRAEPAPAALTALESAPRPEGEGLPLLAQPHSVVATRAGPRPSPPIWGLIHLFSPQFLNLAPLCVRPVLESGT</sequence>
<accession>L5K3J2</accession>
<feature type="compositionally biased region" description="Low complexity" evidence="1">
    <location>
        <begin position="43"/>
        <end position="53"/>
    </location>
</feature>
<dbReference type="EMBL" id="KB031032">
    <property type="protein sequence ID" value="ELK06130.1"/>
    <property type="molecule type" value="Genomic_DNA"/>
</dbReference>
<feature type="region of interest" description="Disordered" evidence="1">
    <location>
        <begin position="1"/>
        <end position="61"/>
    </location>
</feature>
<evidence type="ECO:0000313" key="2">
    <source>
        <dbReference type="EMBL" id="ELK06130.1"/>
    </source>
</evidence>
<organism evidence="2 3">
    <name type="scientific">Pteropus alecto</name>
    <name type="common">Black flying fox</name>
    <dbReference type="NCBI Taxonomy" id="9402"/>
    <lineage>
        <taxon>Eukaryota</taxon>
        <taxon>Metazoa</taxon>
        <taxon>Chordata</taxon>
        <taxon>Craniata</taxon>
        <taxon>Vertebrata</taxon>
        <taxon>Euteleostomi</taxon>
        <taxon>Mammalia</taxon>
        <taxon>Eutheria</taxon>
        <taxon>Laurasiatheria</taxon>
        <taxon>Chiroptera</taxon>
        <taxon>Yinpterochiroptera</taxon>
        <taxon>Pteropodoidea</taxon>
        <taxon>Pteropodidae</taxon>
        <taxon>Pteropodinae</taxon>
        <taxon>Pteropus</taxon>
    </lineage>
</organism>
<proteinExistence type="predicted"/>
<reference evidence="3" key="1">
    <citation type="journal article" date="2013" name="Science">
        <title>Comparative analysis of bat genomes provides insight into the evolution of flight and immunity.</title>
        <authorList>
            <person name="Zhang G."/>
            <person name="Cowled C."/>
            <person name="Shi Z."/>
            <person name="Huang Z."/>
            <person name="Bishop-Lilly K.A."/>
            <person name="Fang X."/>
            <person name="Wynne J.W."/>
            <person name="Xiong Z."/>
            <person name="Baker M.L."/>
            <person name="Zhao W."/>
            <person name="Tachedjian M."/>
            <person name="Zhu Y."/>
            <person name="Zhou P."/>
            <person name="Jiang X."/>
            <person name="Ng J."/>
            <person name="Yang L."/>
            <person name="Wu L."/>
            <person name="Xiao J."/>
            <person name="Feng Y."/>
            <person name="Chen Y."/>
            <person name="Sun X."/>
            <person name="Zhang Y."/>
            <person name="Marsh G.A."/>
            <person name="Crameri G."/>
            <person name="Broder C.C."/>
            <person name="Frey K.G."/>
            <person name="Wang L.F."/>
            <person name="Wang J."/>
        </authorList>
    </citation>
    <scope>NUCLEOTIDE SEQUENCE [LARGE SCALE GENOMIC DNA]</scope>
</reference>
<dbReference type="InParanoid" id="L5K3J2"/>
<keyword evidence="3" id="KW-1185">Reference proteome</keyword>
<protein>
    <submittedName>
        <fullName evidence="2">Uncharacterized protein</fullName>
    </submittedName>
</protein>
<dbReference type="AlphaFoldDB" id="L5K3J2"/>
<name>L5K3J2_PTEAL</name>